<protein>
    <submittedName>
        <fullName evidence="2">Uncharacterized protein</fullName>
    </submittedName>
</protein>
<dbReference type="Proteomes" id="UP000183287">
    <property type="component" value="Unassembled WGS sequence"/>
</dbReference>
<dbReference type="AlphaFoldDB" id="A0A1I4U148"/>
<reference evidence="3" key="1">
    <citation type="submission" date="2016-10" db="EMBL/GenBank/DDBJ databases">
        <authorList>
            <person name="Varghese N."/>
            <person name="Submissions S."/>
        </authorList>
    </citation>
    <scope>NUCLEOTIDE SEQUENCE [LARGE SCALE GENOMIC DNA]</scope>
    <source>
        <strain evidence="3">Nm44</strain>
    </source>
</reference>
<feature type="region of interest" description="Disordered" evidence="1">
    <location>
        <begin position="181"/>
        <end position="211"/>
    </location>
</feature>
<dbReference type="RefSeq" id="WP_074906617.1">
    <property type="nucleotide sequence ID" value="NZ_FOUB01000057.1"/>
</dbReference>
<sequence>MQSSLQALIAEVRQSDQSSDFAQRLNQRLKQSLGSDFALDVFLNGRDFASMRASLWQSYFANLIMETVRPFDRPAMVFWIRLFHLLDRIKKAEAIVGLVRQFGDIRQVIPLLVAGQKPRRASLADKGGMTADATTAANAAIAADARHMIDKLRDINVRLQERLGEKIAISAQSESVIIDEAETGAQSPHGRESDPWRFRPAIYPPKISSYS</sequence>
<accession>A0A1I4U148</accession>
<evidence type="ECO:0000313" key="3">
    <source>
        <dbReference type="Proteomes" id="UP000183287"/>
    </source>
</evidence>
<keyword evidence="3" id="KW-1185">Reference proteome</keyword>
<name>A0A1I4U148_9PROT</name>
<organism evidence="2 3">
    <name type="scientific">Nitrosomonas communis</name>
    <dbReference type="NCBI Taxonomy" id="44574"/>
    <lineage>
        <taxon>Bacteria</taxon>
        <taxon>Pseudomonadati</taxon>
        <taxon>Pseudomonadota</taxon>
        <taxon>Betaproteobacteria</taxon>
        <taxon>Nitrosomonadales</taxon>
        <taxon>Nitrosomonadaceae</taxon>
        <taxon>Nitrosomonas</taxon>
    </lineage>
</organism>
<evidence type="ECO:0000256" key="1">
    <source>
        <dbReference type="SAM" id="MobiDB-lite"/>
    </source>
</evidence>
<gene>
    <name evidence="2" type="ORF">SAMN05421863_105716</name>
</gene>
<evidence type="ECO:0000313" key="2">
    <source>
        <dbReference type="EMBL" id="SFM82433.1"/>
    </source>
</evidence>
<dbReference type="EMBL" id="FOUB01000057">
    <property type="protein sequence ID" value="SFM82433.1"/>
    <property type="molecule type" value="Genomic_DNA"/>
</dbReference>
<proteinExistence type="predicted"/>